<dbReference type="AlphaFoldDB" id="A0A8C6WQR9"/>
<proteinExistence type="inferred from homology"/>
<dbReference type="PRINTS" id="PR00081">
    <property type="entry name" value="GDHRDH"/>
</dbReference>
<keyword evidence="3" id="KW-1185">Reference proteome</keyword>
<evidence type="ECO:0000256" key="1">
    <source>
        <dbReference type="RuleBase" id="RU000363"/>
    </source>
</evidence>
<dbReference type="Ensembl" id="ENSNMLT00000027630.1">
    <property type="protein sequence ID" value="ENSNMLP00000024700.1"/>
    <property type="gene ID" value="ENSNMLG00000015815.1"/>
</dbReference>
<dbReference type="Pfam" id="PF00106">
    <property type="entry name" value="adh_short"/>
    <property type="match status" value="1"/>
</dbReference>
<accession>A0A8C6WQR9</accession>
<dbReference type="InterPro" id="IPR051468">
    <property type="entry name" value="Fungal_SecMetab_SDRs"/>
</dbReference>
<evidence type="ECO:0000313" key="2">
    <source>
        <dbReference type="Ensembl" id="ENSNMLP00000024700.1"/>
    </source>
</evidence>
<dbReference type="PANTHER" id="PTHR43544">
    <property type="entry name" value="SHORT-CHAIN DEHYDROGENASE/REDUCTASE"/>
    <property type="match status" value="1"/>
</dbReference>
<evidence type="ECO:0000313" key="3">
    <source>
        <dbReference type="Proteomes" id="UP000694523"/>
    </source>
</evidence>
<protein>
    <submittedName>
        <fullName evidence="2">Uncharacterized protein</fullName>
    </submittedName>
</protein>
<dbReference type="Gene3D" id="3.40.50.720">
    <property type="entry name" value="NAD(P)-binding Rossmann-like Domain"/>
    <property type="match status" value="1"/>
</dbReference>
<dbReference type="InterPro" id="IPR002347">
    <property type="entry name" value="SDR_fam"/>
</dbReference>
<organism evidence="2 3">
    <name type="scientific">Neogobius melanostomus</name>
    <name type="common">round goby</name>
    <dbReference type="NCBI Taxonomy" id="47308"/>
    <lineage>
        <taxon>Eukaryota</taxon>
        <taxon>Metazoa</taxon>
        <taxon>Chordata</taxon>
        <taxon>Craniata</taxon>
        <taxon>Vertebrata</taxon>
        <taxon>Euteleostomi</taxon>
        <taxon>Actinopterygii</taxon>
        <taxon>Neopterygii</taxon>
        <taxon>Teleostei</taxon>
        <taxon>Neoteleostei</taxon>
        <taxon>Acanthomorphata</taxon>
        <taxon>Gobiaria</taxon>
        <taxon>Gobiiformes</taxon>
        <taxon>Gobioidei</taxon>
        <taxon>Gobiidae</taxon>
        <taxon>Benthophilinae</taxon>
        <taxon>Neogobiini</taxon>
        <taxon>Neogobius</taxon>
    </lineage>
</organism>
<comment type="similarity">
    <text evidence="1">Belongs to the short-chain dehydrogenases/reductases (SDR) family.</text>
</comment>
<dbReference type="PANTHER" id="PTHR43544:SF33">
    <property type="entry name" value="C-FACTOR"/>
    <property type="match status" value="1"/>
</dbReference>
<dbReference type="GO" id="GO:0016491">
    <property type="term" value="F:oxidoreductase activity"/>
    <property type="evidence" value="ECO:0007669"/>
    <property type="project" value="TreeGrafter"/>
</dbReference>
<dbReference type="GO" id="GO:0005737">
    <property type="term" value="C:cytoplasm"/>
    <property type="evidence" value="ECO:0007669"/>
    <property type="project" value="TreeGrafter"/>
</dbReference>
<reference evidence="2" key="1">
    <citation type="submission" date="2025-08" db="UniProtKB">
        <authorList>
            <consortium name="Ensembl"/>
        </authorList>
    </citation>
    <scope>IDENTIFICATION</scope>
</reference>
<dbReference type="InterPro" id="IPR036291">
    <property type="entry name" value="NAD(P)-bd_dom_sf"/>
</dbReference>
<dbReference type="Proteomes" id="UP000694523">
    <property type="component" value="Unplaced"/>
</dbReference>
<sequence>MSSKPFSVLITGTSRGLGLEMVKQFAETQRPLSMLFSCCLDPANSEELQDLAKKHPDIIKVLRMDVADPDSIKQAAVQVGSLLGQSGLNLIINNATIAVYTPFLKSSPEDSTVTKPINIIHNFPSPGVLSSSTGHSGMSGMSCRKAAVINISSNLSSNDWIGLDCQFFNEIVLYDKLPMVPYRASKAALNMITSCASLELQKEELLCSLLHPGWVRTNMGGEYCIQGMIHLMNSMTDEHHGALVNYKGQTIPW</sequence>
<dbReference type="SUPFAM" id="SSF51735">
    <property type="entry name" value="NAD(P)-binding Rossmann-fold domains"/>
    <property type="match status" value="1"/>
</dbReference>
<name>A0A8C6WQR9_9GOBI</name>
<dbReference type="PRINTS" id="PR00080">
    <property type="entry name" value="SDRFAMILY"/>
</dbReference>
<reference evidence="2" key="2">
    <citation type="submission" date="2025-09" db="UniProtKB">
        <authorList>
            <consortium name="Ensembl"/>
        </authorList>
    </citation>
    <scope>IDENTIFICATION</scope>
</reference>